<dbReference type="RefSeq" id="XP_005100695.1">
    <property type="nucleotide sequence ID" value="XM_005100638.3"/>
</dbReference>
<proteinExistence type="predicted"/>
<protein>
    <submittedName>
        <fullName evidence="3">Uncharacterized protein LOC101855265 isoform X1</fullName>
    </submittedName>
</protein>
<feature type="compositionally biased region" description="Basic and acidic residues" evidence="1">
    <location>
        <begin position="102"/>
        <end position="113"/>
    </location>
</feature>
<dbReference type="GeneID" id="101855265"/>
<gene>
    <name evidence="3" type="primary">LOC101855265</name>
</gene>
<accession>A0ABM0JSU9</accession>
<reference evidence="3" key="1">
    <citation type="submission" date="2025-08" db="UniProtKB">
        <authorList>
            <consortium name="RefSeq"/>
        </authorList>
    </citation>
    <scope>IDENTIFICATION</scope>
</reference>
<evidence type="ECO:0000313" key="3">
    <source>
        <dbReference type="RefSeq" id="XP_005100695.1"/>
    </source>
</evidence>
<dbReference type="Proteomes" id="UP000694888">
    <property type="component" value="Unplaced"/>
</dbReference>
<organism evidence="2 3">
    <name type="scientific">Aplysia californica</name>
    <name type="common">California sea hare</name>
    <dbReference type="NCBI Taxonomy" id="6500"/>
    <lineage>
        <taxon>Eukaryota</taxon>
        <taxon>Metazoa</taxon>
        <taxon>Spiralia</taxon>
        <taxon>Lophotrochozoa</taxon>
        <taxon>Mollusca</taxon>
        <taxon>Gastropoda</taxon>
        <taxon>Heterobranchia</taxon>
        <taxon>Euthyneura</taxon>
        <taxon>Tectipleura</taxon>
        <taxon>Aplysiida</taxon>
        <taxon>Aplysioidea</taxon>
        <taxon>Aplysiidae</taxon>
        <taxon>Aplysia</taxon>
    </lineage>
</organism>
<evidence type="ECO:0000313" key="2">
    <source>
        <dbReference type="Proteomes" id="UP000694888"/>
    </source>
</evidence>
<name>A0ABM0JSU9_APLCA</name>
<sequence>MTSAPTVNDCRCSSHLKHPRIYCSTKTGCPPRPVCPGGCFPGQCKNGQCPFRMHEQILYGRPELEKEAEYNRKCLEEARKEMKRKERQEFIAQEQRLVGMRDPTRSDTSDGAERRKRGKNNGQLESRYPILNLTPGGSKTMRTPARPLCMLEVPPFTPPVDDYTELSRFLRISTMPGYSNSDTVSEYKDNHNMAVWDNQKDLEKQMFKMKRDWLSNWGEFNVKEQRWRKAWVEKFGADTKS</sequence>
<evidence type="ECO:0000256" key="1">
    <source>
        <dbReference type="SAM" id="MobiDB-lite"/>
    </source>
</evidence>
<keyword evidence="2" id="KW-1185">Reference proteome</keyword>
<feature type="region of interest" description="Disordered" evidence="1">
    <location>
        <begin position="90"/>
        <end position="139"/>
    </location>
</feature>